<name>A0A8S5ST59_9CAUD</name>
<evidence type="ECO:0000256" key="1">
    <source>
        <dbReference type="SAM" id="MobiDB-lite"/>
    </source>
</evidence>
<dbReference type="EMBL" id="BK032675">
    <property type="protein sequence ID" value="DAF54237.1"/>
    <property type="molecule type" value="Genomic_DNA"/>
</dbReference>
<sequence length="61" mass="7338">MTPPCNNCSDRHIGCHGECKRYREYKSERDRLLAEQHKNSQVNQDIERTRDNFFKQRGRGK</sequence>
<evidence type="ECO:0000313" key="2">
    <source>
        <dbReference type="EMBL" id="DAF54237.1"/>
    </source>
</evidence>
<reference evidence="2" key="1">
    <citation type="journal article" date="2021" name="Proc. Natl. Acad. Sci. U.S.A.">
        <title>A Catalog of Tens of Thousands of Viruses from Human Metagenomes Reveals Hidden Associations with Chronic Diseases.</title>
        <authorList>
            <person name="Tisza M.J."/>
            <person name="Buck C.B."/>
        </authorList>
    </citation>
    <scope>NUCLEOTIDE SEQUENCE</scope>
    <source>
        <strain evidence="2">Ct8hB11</strain>
    </source>
</reference>
<accession>A0A8S5ST59</accession>
<feature type="region of interest" description="Disordered" evidence="1">
    <location>
        <begin position="35"/>
        <end position="61"/>
    </location>
</feature>
<organism evidence="2">
    <name type="scientific">Siphoviridae sp. ct8hB11</name>
    <dbReference type="NCBI Taxonomy" id="2827790"/>
    <lineage>
        <taxon>Viruses</taxon>
        <taxon>Duplodnaviria</taxon>
        <taxon>Heunggongvirae</taxon>
        <taxon>Uroviricota</taxon>
        <taxon>Caudoviricetes</taxon>
    </lineage>
</organism>
<proteinExistence type="predicted"/>
<protein>
    <submittedName>
        <fullName evidence="2">Uncharacterized protein</fullName>
    </submittedName>
</protein>
<feature type="compositionally biased region" description="Basic and acidic residues" evidence="1">
    <location>
        <begin position="45"/>
        <end position="54"/>
    </location>
</feature>